<protein>
    <submittedName>
        <fullName evidence="1">Uncharacterized protein</fullName>
    </submittedName>
</protein>
<name>A0AAV4R0N1_CAEEX</name>
<accession>A0AAV4R0N1</accession>
<dbReference type="Proteomes" id="UP001054945">
    <property type="component" value="Unassembled WGS sequence"/>
</dbReference>
<comment type="caution">
    <text evidence="1">The sequence shown here is derived from an EMBL/GenBank/DDBJ whole genome shotgun (WGS) entry which is preliminary data.</text>
</comment>
<keyword evidence="2" id="KW-1185">Reference proteome</keyword>
<organism evidence="1 2">
    <name type="scientific">Caerostris extrusa</name>
    <name type="common">Bark spider</name>
    <name type="synonym">Caerostris bankana</name>
    <dbReference type="NCBI Taxonomy" id="172846"/>
    <lineage>
        <taxon>Eukaryota</taxon>
        <taxon>Metazoa</taxon>
        <taxon>Ecdysozoa</taxon>
        <taxon>Arthropoda</taxon>
        <taxon>Chelicerata</taxon>
        <taxon>Arachnida</taxon>
        <taxon>Araneae</taxon>
        <taxon>Araneomorphae</taxon>
        <taxon>Entelegynae</taxon>
        <taxon>Araneoidea</taxon>
        <taxon>Araneidae</taxon>
        <taxon>Caerostris</taxon>
    </lineage>
</organism>
<dbReference type="AlphaFoldDB" id="A0AAV4R0N1"/>
<evidence type="ECO:0000313" key="1">
    <source>
        <dbReference type="EMBL" id="GIY14139.1"/>
    </source>
</evidence>
<dbReference type="EMBL" id="BPLR01007051">
    <property type="protein sequence ID" value="GIY14139.1"/>
    <property type="molecule type" value="Genomic_DNA"/>
</dbReference>
<evidence type="ECO:0000313" key="2">
    <source>
        <dbReference type="Proteomes" id="UP001054945"/>
    </source>
</evidence>
<gene>
    <name evidence="1" type="ORF">CEXT_732621</name>
</gene>
<sequence length="111" mass="12682">MINCEIKSLRKDVVVNASNRNVEHEFGKSVFVERQTFGPDSFAIRTVVMQQMKLFPTEILGVYYKALTVIINLKEHPQRAFRPTVISGLSPHIDTTVLFSCLFSNLNPLVW</sequence>
<reference evidence="1 2" key="1">
    <citation type="submission" date="2021-06" db="EMBL/GenBank/DDBJ databases">
        <title>Caerostris extrusa draft genome.</title>
        <authorList>
            <person name="Kono N."/>
            <person name="Arakawa K."/>
        </authorList>
    </citation>
    <scope>NUCLEOTIDE SEQUENCE [LARGE SCALE GENOMIC DNA]</scope>
</reference>
<proteinExistence type="predicted"/>